<evidence type="ECO:0000313" key="1">
    <source>
        <dbReference type="EMBL" id="OGC99747.1"/>
    </source>
</evidence>
<accession>A0A1F4Z0W5</accession>
<name>A0A1F4Z0W5_9BACT</name>
<dbReference type="EMBL" id="MEXM01000053">
    <property type="protein sequence ID" value="OGC99747.1"/>
    <property type="molecule type" value="Genomic_DNA"/>
</dbReference>
<proteinExistence type="predicted"/>
<dbReference type="Proteomes" id="UP000176822">
    <property type="component" value="Unassembled WGS sequence"/>
</dbReference>
<protein>
    <submittedName>
        <fullName evidence="1">Uncharacterized protein</fullName>
    </submittedName>
</protein>
<dbReference type="AlphaFoldDB" id="A0A1F4Z0W5"/>
<gene>
    <name evidence="1" type="ORF">A2972_01950</name>
</gene>
<sequence length="75" mass="8560">METVRKETQLPEDYLLRLKVHEKFDARDGICPNGGCFWTLKGIFPQALCRMHYLDNSAHGKCLKSVIDRNLPIAG</sequence>
<organism evidence="1 2">
    <name type="scientific">Candidatus Amesbacteria bacterium RIFCSPLOWO2_01_FULL_47_33</name>
    <dbReference type="NCBI Taxonomy" id="1797258"/>
    <lineage>
        <taxon>Bacteria</taxon>
        <taxon>Candidatus Amesiibacteriota</taxon>
    </lineage>
</organism>
<reference evidence="1 2" key="1">
    <citation type="journal article" date="2016" name="Nat. Commun.">
        <title>Thousands of microbial genomes shed light on interconnected biogeochemical processes in an aquifer system.</title>
        <authorList>
            <person name="Anantharaman K."/>
            <person name="Brown C.T."/>
            <person name="Hug L.A."/>
            <person name="Sharon I."/>
            <person name="Castelle C.J."/>
            <person name="Probst A.J."/>
            <person name="Thomas B.C."/>
            <person name="Singh A."/>
            <person name="Wilkins M.J."/>
            <person name="Karaoz U."/>
            <person name="Brodie E.L."/>
            <person name="Williams K.H."/>
            <person name="Hubbard S.S."/>
            <person name="Banfield J.F."/>
        </authorList>
    </citation>
    <scope>NUCLEOTIDE SEQUENCE [LARGE SCALE GENOMIC DNA]</scope>
</reference>
<comment type="caution">
    <text evidence="1">The sequence shown here is derived from an EMBL/GenBank/DDBJ whole genome shotgun (WGS) entry which is preliminary data.</text>
</comment>
<evidence type="ECO:0000313" key="2">
    <source>
        <dbReference type="Proteomes" id="UP000176822"/>
    </source>
</evidence>